<protein>
    <submittedName>
        <fullName evidence="1">Zinc finger protein</fullName>
    </submittedName>
</protein>
<dbReference type="Proteomes" id="UP000735302">
    <property type="component" value="Unassembled WGS sequence"/>
</dbReference>
<accession>A0AAV3Y4P7</accession>
<reference evidence="1 2" key="1">
    <citation type="journal article" date="2021" name="Elife">
        <title>Chloroplast acquisition without the gene transfer in kleptoplastic sea slugs, Plakobranchus ocellatus.</title>
        <authorList>
            <person name="Maeda T."/>
            <person name="Takahashi S."/>
            <person name="Yoshida T."/>
            <person name="Shimamura S."/>
            <person name="Takaki Y."/>
            <person name="Nagai Y."/>
            <person name="Toyoda A."/>
            <person name="Suzuki Y."/>
            <person name="Arimoto A."/>
            <person name="Ishii H."/>
            <person name="Satoh N."/>
            <person name="Nishiyama T."/>
            <person name="Hasebe M."/>
            <person name="Maruyama T."/>
            <person name="Minagawa J."/>
            <person name="Obokata J."/>
            <person name="Shigenobu S."/>
        </authorList>
    </citation>
    <scope>NUCLEOTIDE SEQUENCE [LARGE SCALE GENOMIC DNA]</scope>
</reference>
<organism evidence="1 2">
    <name type="scientific">Plakobranchus ocellatus</name>
    <dbReference type="NCBI Taxonomy" id="259542"/>
    <lineage>
        <taxon>Eukaryota</taxon>
        <taxon>Metazoa</taxon>
        <taxon>Spiralia</taxon>
        <taxon>Lophotrochozoa</taxon>
        <taxon>Mollusca</taxon>
        <taxon>Gastropoda</taxon>
        <taxon>Heterobranchia</taxon>
        <taxon>Euthyneura</taxon>
        <taxon>Panpulmonata</taxon>
        <taxon>Sacoglossa</taxon>
        <taxon>Placobranchoidea</taxon>
        <taxon>Plakobranchidae</taxon>
        <taxon>Plakobranchus</taxon>
    </lineage>
</organism>
<dbReference type="Gene3D" id="1.10.340.70">
    <property type="match status" value="1"/>
</dbReference>
<dbReference type="EMBL" id="BLXT01000474">
    <property type="protein sequence ID" value="GFN77411.1"/>
    <property type="molecule type" value="Genomic_DNA"/>
</dbReference>
<keyword evidence="2" id="KW-1185">Reference proteome</keyword>
<gene>
    <name evidence="1" type="ORF">PoB_000391700</name>
</gene>
<sequence length="145" mass="16655">MKTKLALRMDLDVSDLSTESSHVCEKCVVHWTHEMLEMVEELPNMEHSVEEGIRPSPLRRSRAWYIAGSSLKQVVIVRIRDVSDHDSITGAHLRTKDKFLSNFYWSGVDGDVTRYCRSCDVSHRTVKKVSCQNSLVDTRAYQPTE</sequence>
<name>A0AAV3Y4P7_9GAST</name>
<evidence type="ECO:0000313" key="1">
    <source>
        <dbReference type="EMBL" id="GFN77411.1"/>
    </source>
</evidence>
<evidence type="ECO:0000313" key="2">
    <source>
        <dbReference type="Proteomes" id="UP000735302"/>
    </source>
</evidence>
<comment type="caution">
    <text evidence="1">The sequence shown here is derived from an EMBL/GenBank/DDBJ whole genome shotgun (WGS) entry which is preliminary data.</text>
</comment>
<dbReference type="AlphaFoldDB" id="A0AAV3Y4P7"/>
<proteinExistence type="predicted"/>